<feature type="transmembrane region" description="Helical" evidence="5">
    <location>
        <begin position="87"/>
        <end position="109"/>
    </location>
</feature>
<dbReference type="GO" id="GO:0005385">
    <property type="term" value="F:zinc ion transmembrane transporter activity"/>
    <property type="evidence" value="ECO:0007669"/>
    <property type="project" value="TreeGrafter"/>
</dbReference>
<reference evidence="7" key="2">
    <citation type="submission" date="2019-06" db="EMBL/GenBank/DDBJ databases">
        <title>Genomics analysis of Aphanomyces spp. identifies a new class of oomycete effector associated with host adaptation.</title>
        <authorList>
            <person name="Gaulin E."/>
        </authorList>
    </citation>
    <scope>NUCLEOTIDE SEQUENCE</scope>
    <source>
        <strain evidence="7">CBS 578.67</strain>
    </source>
</reference>
<dbReference type="Proteomes" id="UP000332933">
    <property type="component" value="Unassembled WGS sequence"/>
</dbReference>
<dbReference type="EMBL" id="CAADRA010005597">
    <property type="protein sequence ID" value="VFT91612.1"/>
    <property type="molecule type" value="Genomic_DNA"/>
</dbReference>
<dbReference type="EMBL" id="VJMH01005576">
    <property type="protein sequence ID" value="KAF0694320.1"/>
    <property type="molecule type" value="Genomic_DNA"/>
</dbReference>
<evidence type="ECO:0000256" key="3">
    <source>
        <dbReference type="ARBA" id="ARBA00022989"/>
    </source>
</evidence>
<dbReference type="GO" id="GO:0005886">
    <property type="term" value="C:plasma membrane"/>
    <property type="evidence" value="ECO:0007669"/>
    <property type="project" value="TreeGrafter"/>
</dbReference>
<name>A0A485L3D1_9STRA</name>
<feature type="transmembrane region" description="Helical" evidence="5">
    <location>
        <begin position="53"/>
        <end position="75"/>
    </location>
</feature>
<evidence type="ECO:0000256" key="4">
    <source>
        <dbReference type="ARBA" id="ARBA00023136"/>
    </source>
</evidence>
<feature type="transmembrane region" description="Helical" evidence="5">
    <location>
        <begin position="340"/>
        <end position="358"/>
    </location>
</feature>
<evidence type="ECO:0000313" key="9">
    <source>
        <dbReference type="Proteomes" id="UP000332933"/>
    </source>
</evidence>
<accession>A0A485L3D1</accession>
<evidence type="ECO:0000256" key="2">
    <source>
        <dbReference type="ARBA" id="ARBA00022692"/>
    </source>
</evidence>
<gene>
    <name evidence="8" type="primary">Aste57867_14794</name>
    <name evidence="7" type="ORF">As57867_014739</name>
    <name evidence="8" type="ORF">ASTE57867_14794</name>
</gene>
<dbReference type="PANTHER" id="PTHR11040">
    <property type="entry name" value="ZINC/IRON TRANSPORTER"/>
    <property type="match status" value="1"/>
</dbReference>
<dbReference type="OrthoDB" id="91983at2759"/>
<evidence type="ECO:0000256" key="1">
    <source>
        <dbReference type="ARBA" id="ARBA00004141"/>
    </source>
</evidence>
<keyword evidence="3 5" id="KW-1133">Transmembrane helix</keyword>
<feature type="transmembrane region" description="Helical" evidence="5">
    <location>
        <begin position="234"/>
        <end position="258"/>
    </location>
</feature>
<evidence type="ECO:0000256" key="5">
    <source>
        <dbReference type="SAM" id="Phobius"/>
    </source>
</evidence>
<feature type="transmembrane region" description="Helical" evidence="5">
    <location>
        <begin position="203"/>
        <end position="222"/>
    </location>
</feature>
<feature type="chain" id="PRO_5036116301" evidence="6">
    <location>
        <begin position="25"/>
        <end position="359"/>
    </location>
</feature>
<dbReference type="AlphaFoldDB" id="A0A485L3D1"/>
<comment type="subcellular location">
    <subcellularLocation>
        <location evidence="1">Membrane</location>
        <topology evidence="1">Multi-pass membrane protein</topology>
    </subcellularLocation>
</comment>
<dbReference type="Pfam" id="PF02535">
    <property type="entry name" value="Zip"/>
    <property type="match status" value="1"/>
</dbReference>
<evidence type="ECO:0000313" key="8">
    <source>
        <dbReference type="EMBL" id="VFT91612.1"/>
    </source>
</evidence>
<keyword evidence="6" id="KW-0732">Signal</keyword>
<sequence length="359" mass="37889">MAILTPQALSVRLLVLTAVVFAHGDHDHDHEGEDASAGSICGAVGDMDDYDTAMHIGAIFIVFAVSIVGSMLPVLSSYVSCLRNNSSILSLLNSFGFGVVVATAFIHMIPSASESLNNPCLNVGYSGLAMVIVVLTVLVMQALETELLLFWTKKAIATCSTDVEKADGYDLASTPVADHHHPHHHHPVGLVEDANATSAMRKVINVLIFEVGVAIHSFIIGLDLGVATGSSFNTLLVAISFHQFFEGVAVGSSAVSAFTSTRSSVLTAIGYSLTTPLGMALGVAISSSYSDTSSASLWVRGTLDAIAGGILVYTGLVELLTYQYTINQEFHAKPMSMRSLAYLFLWLGAGAMAIVGYWA</sequence>
<dbReference type="PANTHER" id="PTHR11040:SF44">
    <property type="entry name" value="PROTEIN ZNTC-RELATED"/>
    <property type="match status" value="1"/>
</dbReference>
<keyword evidence="4 5" id="KW-0472">Membrane</keyword>
<keyword evidence="9" id="KW-1185">Reference proteome</keyword>
<reference evidence="8 9" key="1">
    <citation type="submission" date="2019-03" db="EMBL/GenBank/DDBJ databases">
        <authorList>
            <person name="Gaulin E."/>
            <person name="Dumas B."/>
        </authorList>
    </citation>
    <scope>NUCLEOTIDE SEQUENCE [LARGE SCALE GENOMIC DNA]</scope>
    <source>
        <strain evidence="8">CBS 568.67</strain>
    </source>
</reference>
<evidence type="ECO:0000256" key="6">
    <source>
        <dbReference type="SAM" id="SignalP"/>
    </source>
</evidence>
<protein>
    <submittedName>
        <fullName evidence="8">Aste57867_14794 protein</fullName>
    </submittedName>
</protein>
<feature type="transmembrane region" description="Helical" evidence="5">
    <location>
        <begin position="297"/>
        <end position="320"/>
    </location>
</feature>
<organism evidence="8 9">
    <name type="scientific">Aphanomyces stellatus</name>
    <dbReference type="NCBI Taxonomy" id="120398"/>
    <lineage>
        <taxon>Eukaryota</taxon>
        <taxon>Sar</taxon>
        <taxon>Stramenopiles</taxon>
        <taxon>Oomycota</taxon>
        <taxon>Saprolegniomycetes</taxon>
        <taxon>Saprolegniales</taxon>
        <taxon>Verrucalvaceae</taxon>
        <taxon>Aphanomyces</taxon>
    </lineage>
</organism>
<feature type="signal peptide" evidence="6">
    <location>
        <begin position="1"/>
        <end position="24"/>
    </location>
</feature>
<proteinExistence type="predicted"/>
<dbReference type="InterPro" id="IPR003689">
    <property type="entry name" value="ZIP"/>
</dbReference>
<feature type="transmembrane region" description="Helical" evidence="5">
    <location>
        <begin position="265"/>
        <end position="285"/>
    </location>
</feature>
<evidence type="ECO:0000313" key="7">
    <source>
        <dbReference type="EMBL" id="KAF0694320.1"/>
    </source>
</evidence>
<keyword evidence="2 5" id="KW-0812">Transmembrane</keyword>
<feature type="transmembrane region" description="Helical" evidence="5">
    <location>
        <begin position="121"/>
        <end position="143"/>
    </location>
</feature>